<evidence type="ECO:0000256" key="5">
    <source>
        <dbReference type="ARBA" id="ARBA00023014"/>
    </source>
</evidence>
<dbReference type="PANTHER" id="PTHR43082">
    <property type="entry name" value="FERREDOXIN-LIKE"/>
    <property type="match status" value="1"/>
</dbReference>
<dbReference type="PROSITE" id="PS51379">
    <property type="entry name" value="4FE4S_FER_2"/>
    <property type="match status" value="2"/>
</dbReference>
<dbReference type="SUPFAM" id="SSF54862">
    <property type="entry name" value="4Fe-4S ferredoxins"/>
    <property type="match status" value="1"/>
</dbReference>
<dbReference type="PANTHER" id="PTHR43082:SF3">
    <property type="entry name" value="FERREDOXIN-LIKE PROTEIN YDIT"/>
    <property type="match status" value="1"/>
</dbReference>
<dbReference type="GO" id="GO:0051536">
    <property type="term" value="F:iron-sulfur cluster binding"/>
    <property type="evidence" value="ECO:0007669"/>
    <property type="project" value="UniProtKB-KW"/>
</dbReference>
<evidence type="ECO:0000256" key="3">
    <source>
        <dbReference type="ARBA" id="ARBA00022982"/>
    </source>
</evidence>
<dbReference type="Proteomes" id="UP000441717">
    <property type="component" value="Unassembled WGS sequence"/>
</dbReference>
<organism evidence="7 8">
    <name type="scientific">Desulfofundulus thermobenzoicus</name>
    <dbReference type="NCBI Taxonomy" id="29376"/>
    <lineage>
        <taxon>Bacteria</taxon>
        <taxon>Bacillati</taxon>
        <taxon>Bacillota</taxon>
        <taxon>Clostridia</taxon>
        <taxon>Eubacteriales</taxon>
        <taxon>Peptococcaceae</taxon>
        <taxon>Desulfofundulus</taxon>
    </lineage>
</organism>
<dbReference type="Pfam" id="PF13237">
    <property type="entry name" value="Fer4_10"/>
    <property type="match status" value="1"/>
</dbReference>
<dbReference type="GO" id="GO:0005506">
    <property type="term" value="F:iron ion binding"/>
    <property type="evidence" value="ECO:0007669"/>
    <property type="project" value="InterPro"/>
</dbReference>
<gene>
    <name evidence="7" type="ORF">GFC01_14435</name>
</gene>
<evidence type="ECO:0000313" key="7">
    <source>
        <dbReference type="EMBL" id="MQL53434.1"/>
    </source>
</evidence>
<dbReference type="Gene3D" id="3.30.70.20">
    <property type="match status" value="1"/>
</dbReference>
<keyword evidence="2" id="KW-0479">Metal-binding</keyword>
<evidence type="ECO:0000256" key="4">
    <source>
        <dbReference type="ARBA" id="ARBA00023004"/>
    </source>
</evidence>
<dbReference type="InterPro" id="IPR012206">
    <property type="entry name" value="Fd_FixX"/>
</dbReference>
<dbReference type="AlphaFoldDB" id="A0A6N7ITM5"/>
<name>A0A6N7ITM5_9FIRM</name>
<comment type="caution">
    <text evidence="7">The sequence shown here is derived from an EMBL/GenBank/DDBJ whole genome shotgun (WGS) entry which is preliminary data.</text>
</comment>
<reference evidence="7 8" key="1">
    <citation type="submission" date="2019-10" db="EMBL/GenBank/DDBJ databases">
        <title>Comparative genomics of sulfur disproportionating microorganisms.</title>
        <authorList>
            <person name="Ward L.M."/>
            <person name="Bertran E."/>
            <person name="Johnston D."/>
        </authorList>
    </citation>
    <scope>NUCLEOTIDE SEQUENCE [LARGE SCALE GENOMIC DNA]</scope>
    <source>
        <strain evidence="7 8">DSM 14055</strain>
    </source>
</reference>
<evidence type="ECO:0000256" key="2">
    <source>
        <dbReference type="ARBA" id="ARBA00022723"/>
    </source>
</evidence>
<dbReference type="PIRSF" id="PIRSF036548">
    <property type="entry name" value="Fdx_FixX"/>
    <property type="match status" value="1"/>
</dbReference>
<dbReference type="OrthoDB" id="9800260at2"/>
<dbReference type="PROSITE" id="PS00198">
    <property type="entry name" value="4FE4S_FER_1"/>
    <property type="match status" value="1"/>
</dbReference>
<sequence length="94" mass="10220">MKRLSIEQLLGINKFIVDEEAAHIVLNKEICAVCAGKPCTVACPAGLYTLKDGKISFDYAGCLECGTCRVICPQAGAINWQYPRGGFGINYRYG</sequence>
<keyword evidence="3" id="KW-0249">Electron transport</keyword>
<keyword evidence="4" id="KW-0408">Iron</keyword>
<accession>A0A6N7ITM5</accession>
<evidence type="ECO:0000259" key="6">
    <source>
        <dbReference type="PROSITE" id="PS51379"/>
    </source>
</evidence>
<keyword evidence="5" id="KW-0411">Iron-sulfur</keyword>
<evidence type="ECO:0000256" key="1">
    <source>
        <dbReference type="ARBA" id="ARBA00022448"/>
    </source>
</evidence>
<dbReference type="InterPro" id="IPR017900">
    <property type="entry name" value="4Fe4S_Fe_S_CS"/>
</dbReference>
<feature type="domain" description="4Fe-4S ferredoxin-type" evidence="6">
    <location>
        <begin position="53"/>
        <end position="83"/>
    </location>
</feature>
<dbReference type="InterPro" id="IPR017896">
    <property type="entry name" value="4Fe4S_Fe-S-bd"/>
</dbReference>
<protein>
    <submittedName>
        <fullName evidence="7">Ferredoxin family protein</fullName>
    </submittedName>
</protein>
<feature type="domain" description="4Fe-4S ferredoxin-type" evidence="6">
    <location>
        <begin position="22"/>
        <end position="52"/>
    </location>
</feature>
<proteinExistence type="predicted"/>
<keyword evidence="1" id="KW-0813">Transport</keyword>
<evidence type="ECO:0000313" key="8">
    <source>
        <dbReference type="Proteomes" id="UP000441717"/>
    </source>
</evidence>
<dbReference type="EMBL" id="WHYR01000049">
    <property type="protein sequence ID" value="MQL53434.1"/>
    <property type="molecule type" value="Genomic_DNA"/>
</dbReference>
<keyword evidence="8" id="KW-1185">Reference proteome</keyword>